<accession>A0A6J7WFA8</accession>
<gene>
    <name evidence="1" type="ORF">UFOVP192_56</name>
</gene>
<proteinExistence type="predicted"/>
<name>A0A6J7WFA8_9CAUD</name>
<organism evidence="1">
    <name type="scientific">uncultured Caudovirales phage</name>
    <dbReference type="NCBI Taxonomy" id="2100421"/>
    <lineage>
        <taxon>Viruses</taxon>
        <taxon>Duplodnaviria</taxon>
        <taxon>Heunggongvirae</taxon>
        <taxon>Uroviricota</taxon>
        <taxon>Caudoviricetes</taxon>
        <taxon>Peduoviridae</taxon>
        <taxon>Maltschvirus</taxon>
        <taxon>Maltschvirus maltsch</taxon>
    </lineage>
</organism>
<reference evidence="1" key="1">
    <citation type="submission" date="2020-05" db="EMBL/GenBank/DDBJ databases">
        <authorList>
            <person name="Chiriac C."/>
            <person name="Salcher M."/>
            <person name="Ghai R."/>
            <person name="Kavagutti S V."/>
        </authorList>
    </citation>
    <scope>NUCLEOTIDE SEQUENCE</scope>
</reference>
<dbReference type="EMBL" id="LR798232">
    <property type="protein sequence ID" value="CAB5212788.1"/>
    <property type="molecule type" value="Genomic_DNA"/>
</dbReference>
<sequence>MITFTLAQVNELLQALGKVPYEYSAPLIAGIKQIAETQLKEQSKEMAKEDDQP</sequence>
<protein>
    <submittedName>
        <fullName evidence="1">Uncharacterized protein</fullName>
    </submittedName>
</protein>
<evidence type="ECO:0000313" key="1">
    <source>
        <dbReference type="EMBL" id="CAB5212788.1"/>
    </source>
</evidence>